<evidence type="ECO:0000256" key="5">
    <source>
        <dbReference type="ARBA" id="ARBA00022692"/>
    </source>
</evidence>
<evidence type="ECO:0000256" key="9">
    <source>
        <dbReference type="PIRNR" id="PIRNR004862"/>
    </source>
</evidence>
<gene>
    <name evidence="14" type="primary">fliF</name>
    <name evidence="14" type="ORF">ENL39_00385</name>
</gene>
<keyword evidence="7 11" id="KW-0472">Membrane</keyword>
<dbReference type="Proteomes" id="UP000886070">
    <property type="component" value="Unassembled WGS sequence"/>
</dbReference>
<dbReference type="GO" id="GO:0009431">
    <property type="term" value="C:bacterial-type flagellum basal body, MS ring"/>
    <property type="evidence" value="ECO:0007669"/>
    <property type="project" value="InterPro"/>
</dbReference>
<dbReference type="Pfam" id="PF08345">
    <property type="entry name" value="YscJ_FliF_C"/>
    <property type="match status" value="1"/>
</dbReference>
<dbReference type="GO" id="GO:0003774">
    <property type="term" value="F:cytoskeletal motor activity"/>
    <property type="evidence" value="ECO:0007669"/>
    <property type="project" value="InterPro"/>
</dbReference>
<dbReference type="InterPro" id="IPR000067">
    <property type="entry name" value="FlgMring_FliF"/>
</dbReference>
<evidence type="ECO:0000256" key="2">
    <source>
        <dbReference type="ARBA" id="ARBA00004651"/>
    </source>
</evidence>
<comment type="subcellular location">
    <subcellularLocation>
        <location evidence="1 9">Bacterial flagellum basal body</location>
    </subcellularLocation>
    <subcellularLocation>
        <location evidence="2">Cell membrane</location>
        <topology evidence="2">Multi-pass membrane protein</topology>
    </subcellularLocation>
</comment>
<evidence type="ECO:0000256" key="10">
    <source>
        <dbReference type="SAM" id="MobiDB-lite"/>
    </source>
</evidence>
<feature type="compositionally biased region" description="Basic and acidic residues" evidence="10">
    <location>
        <begin position="287"/>
        <end position="304"/>
    </location>
</feature>
<keyword evidence="8 9" id="KW-0975">Bacterial flagellum</keyword>
<dbReference type="EMBL" id="DRTT01000009">
    <property type="protein sequence ID" value="HHF97932.1"/>
    <property type="molecule type" value="Genomic_DNA"/>
</dbReference>
<keyword evidence="4" id="KW-1003">Cell membrane</keyword>
<name>A0A7V5LY99_UNCAE</name>
<dbReference type="PANTHER" id="PTHR30046:SF0">
    <property type="entry name" value="FLAGELLAR M-RING PROTEIN"/>
    <property type="match status" value="1"/>
</dbReference>
<dbReference type="PANTHER" id="PTHR30046">
    <property type="entry name" value="FLAGELLAR M-RING PROTEIN"/>
    <property type="match status" value="1"/>
</dbReference>
<comment type="function">
    <text evidence="9">The M ring may be actively involved in energy transduction.</text>
</comment>
<keyword evidence="14" id="KW-0966">Cell projection</keyword>
<dbReference type="PIRSF" id="PIRSF004862">
    <property type="entry name" value="FliF"/>
    <property type="match status" value="1"/>
</dbReference>
<accession>A0A7V5LY99</accession>
<feature type="transmembrane region" description="Helical" evidence="11">
    <location>
        <begin position="440"/>
        <end position="458"/>
    </location>
</feature>
<dbReference type="AlphaFoldDB" id="A0A7V5LY99"/>
<feature type="transmembrane region" description="Helical" evidence="11">
    <location>
        <begin position="24"/>
        <end position="44"/>
    </location>
</feature>
<organism evidence="14">
    <name type="scientific">Aerophobetes bacterium</name>
    <dbReference type="NCBI Taxonomy" id="2030807"/>
    <lineage>
        <taxon>Bacteria</taxon>
        <taxon>Candidatus Aerophobota</taxon>
    </lineage>
</organism>
<proteinExistence type="inferred from homology"/>
<feature type="region of interest" description="Disordered" evidence="10">
    <location>
        <begin position="287"/>
        <end position="312"/>
    </location>
</feature>
<feature type="domain" description="Flagellar M-ring C-terminal" evidence="13">
    <location>
        <begin position="254"/>
        <end position="415"/>
    </location>
</feature>
<evidence type="ECO:0000256" key="3">
    <source>
        <dbReference type="ARBA" id="ARBA00007971"/>
    </source>
</evidence>
<evidence type="ECO:0000259" key="13">
    <source>
        <dbReference type="Pfam" id="PF08345"/>
    </source>
</evidence>
<sequence>MDFLSQVLKQIKTIWQRFEVKQKIAFVLSFVIFLAALCIFVGWATRPDYSLLYSDLSLEDAGQIVKKLKEKNIPYKIKENGTAIFVPASYVHEVRLDLAMEGIPSGGGVGFEIFDNTGLIGMTNFMEKVNYQRALQGELARTIESLDEVLRARVHLVLPEKSPFIGEKSSPRASVVLKLKQGVRLRKDQVMGIAKLIAGSVENMQLQDVSIIDQRGEILFGGEEVTSPFYLTANQLDLKRQIEAYLASKVESLLSSVVGPGKAVVRVDARLNFDRITRTQEYYDPESRVVRSETRREESSENKGEVLGGAPGVKTNMGQGNLLTANIPGKETKEESTVEYAIGKTVEQIVKGAGNIERISVAVAVDGTYKIGNDGKKEYIPRSKQEMENLTSMVKQAVGYDESRGDKIIVTNVPFDTSAKEEELQEGFSLVEILPGLSRYLIIIAVILFLFFSLRSIIRLLSAGLEKGEGIPSVGTKEGILPFESEGFLRERVFKLAETEPQKLAQIIKIWITNHERG</sequence>
<keyword evidence="14" id="KW-0969">Cilium</keyword>
<reference evidence="14" key="1">
    <citation type="journal article" date="2020" name="mSystems">
        <title>Genome- and Community-Level Interaction Insights into Carbon Utilization and Element Cycling Functions of Hydrothermarchaeota in Hydrothermal Sediment.</title>
        <authorList>
            <person name="Zhou Z."/>
            <person name="Liu Y."/>
            <person name="Xu W."/>
            <person name="Pan J."/>
            <person name="Luo Z.H."/>
            <person name="Li M."/>
        </authorList>
    </citation>
    <scope>NUCLEOTIDE SEQUENCE [LARGE SCALE GENOMIC DNA]</scope>
    <source>
        <strain evidence="14">HyVt-92</strain>
    </source>
</reference>
<dbReference type="NCBIfam" id="TIGR00206">
    <property type="entry name" value="fliF"/>
    <property type="match status" value="1"/>
</dbReference>
<dbReference type="Pfam" id="PF01514">
    <property type="entry name" value="YscJ_FliF"/>
    <property type="match status" value="1"/>
</dbReference>
<evidence type="ECO:0000259" key="12">
    <source>
        <dbReference type="Pfam" id="PF01514"/>
    </source>
</evidence>
<comment type="caution">
    <text evidence="14">The sequence shown here is derived from an EMBL/GenBank/DDBJ whole genome shotgun (WGS) entry which is preliminary data.</text>
</comment>
<evidence type="ECO:0000313" key="14">
    <source>
        <dbReference type="EMBL" id="HHF97932.1"/>
    </source>
</evidence>
<keyword evidence="14" id="KW-0282">Flagellum</keyword>
<evidence type="ECO:0000256" key="11">
    <source>
        <dbReference type="SAM" id="Phobius"/>
    </source>
</evidence>
<dbReference type="InterPro" id="IPR045851">
    <property type="entry name" value="AMP-bd_C_sf"/>
</dbReference>
<comment type="similarity">
    <text evidence="3 9">Belongs to the FliF family.</text>
</comment>
<keyword evidence="6 11" id="KW-1133">Transmembrane helix</keyword>
<dbReference type="GO" id="GO:0071973">
    <property type="term" value="P:bacterial-type flagellum-dependent cell motility"/>
    <property type="evidence" value="ECO:0007669"/>
    <property type="project" value="InterPro"/>
</dbReference>
<dbReference type="InterPro" id="IPR043427">
    <property type="entry name" value="YscJ/FliF"/>
</dbReference>
<dbReference type="Gene3D" id="3.30.300.30">
    <property type="match status" value="1"/>
</dbReference>
<evidence type="ECO:0000256" key="6">
    <source>
        <dbReference type="ARBA" id="ARBA00022989"/>
    </source>
</evidence>
<dbReference type="InterPro" id="IPR013556">
    <property type="entry name" value="Flag_M-ring_C"/>
</dbReference>
<evidence type="ECO:0000256" key="4">
    <source>
        <dbReference type="ARBA" id="ARBA00022475"/>
    </source>
</evidence>
<evidence type="ECO:0000256" key="1">
    <source>
        <dbReference type="ARBA" id="ARBA00004117"/>
    </source>
</evidence>
<evidence type="ECO:0000256" key="8">
    <source>
        <dbReference type="ARBA" id="ARBA00023143"/>
    </source>
</evidence>
<dbReference type="InterPro" id="IPR006182">
    <property type="entry name" value="FliF_N_dom"/>
</dbReference>
<feature type="domain" description="Flagellar M-ring N-terminal" evidence="12">
    <location>
        <begin position="45"/>
        <end position="219"/>
    </location>
</feature>
<protein>
    <recommendedName>
        <fullName evidence="9">Flagellar M-ring protein</fullName>
    </recommendedName>
</protein>
<keyword evidence="5 11" id="KW-0812">Transmembrane</keyword>
<dbReference type="PRINTS" id="PR01009">
    <property type="entry name" value="FLGMRINGFLIF"/>
</dbReference>
<dbReference type="GO" id="GO:0005886">
    <property type="term" value="C:plasma membrane"/>
    <property type="evidence" value="ECO:0007669"/>
    <property type="project" value="UniProtKB-SubCell"/>
</dbReference>
<evidence type="ECO:0000256" key="7">
    <source>
        <dbReference type="ARBA" id="ARBA00023136"/>
    </source>
</evidence>